<keyword evidence="8" id="KW-0472">Membrane</keyword>
<dbReference type="InterPro" id="IPR001930">
    <property type="entry name" value="Peptidase_M1"/>
</dbReference>
<dbReference type="InterPro" id="IPR050344">
    <property type="entry name" value="Peptidase_M1_aminopeptidases"/>
</dbReference>
<dbReference type="EMBL" id="CALNXK010000087">
    <property type="protein sequence ID" value="CAH3149675.1"/>
    <property type="molecule type" value="Genomic_DNA"/>
</dbReference>
<feature type="domain" description="Aminopeptidase N-like N-terminal" evidence="11">
    <location>
        <begin position="129"/>
        <end position="318"/>
    </location>
</feature>
<evidence type="ECO:0000259" key="11">
    <source>
        <dbReference type="Pfam" id="PF17900"/>
    </source>
</evidence>
<feature type="non-terminal residue" evidence="12">
    <location>
        <position position="1"/>
    </location>
</feature>
<dbReference type="CDD" id="cd09601">
    <property type="entry name" value="M1_APN-Q_like"/>
    <property type="match status" value="1"/>
</dbReference>
<evidence type="ECO:0000313" key="12">
    <source>
        <dbReference type="EMBL" id="CAH3149675.1"/>
    </source>
</evidence>
<dbReference type="PANTHER" id="PTHR11533">
    <property type="entry name" value="PROTEASE M1 ZINC METALLOPROTEASE"/>
    <property type="match status" value="1"/>
</dbReference>
<comment type="similarity">
    <text evidence="2">Belongs to the peptidase M1 family.</text>
</comment>
<dbReference type="Pfam" id="PF01433">
    <property type="entry name" value="Peptidase_M1"/>
    <property type="match status" value="1"/>
</dbReference>
<evidence type="ECO:0000256" key="1">
    <source>
        <dbReference type="ARBA" id="ARBA00001947"/>
    </source>
</evidence>
<protein>
    <recommendedName>
        <fullName evidence="14">Aminopeptidase</fullName>
    </recommendedName>
</protein>
<evidence type="ECO:0000256" key="4">
    <source>
        <dbReference type="ARBA" id="ARBA00022723"/>
    </source>
</evidence>
<dbReference type="InterPro" id="IPR027268">
    <property type="entry name" value="Peptidase_M4/M1_CTD_sf"/>
</dbReference>
<evidence type="ECO:0000256" key="6">
    <source>
        <dbReference type="ARBA" id="ARBA00022833"/>
    </source>
</evidence>
<gene>
    <name evidence="12" type="ORF">PLOB_00047428</name>
</gene>
<dbReference type="Gene3D" id="2.60.40.1910">
    <property type="match status" value="1"/>
</dbReference>
<dbReference type="SUPFAM" id="SSF55486">
    <property type="entry name" value="Metalloproteases ('zincins'), catalytic domain"/>
    <property type="match status" value="1"/>
</dbReference>
<keyword evidence="8" id="KW-1133">Transmembrane helix</keyword>
<dbReference type="InterPro" id="IPR045357">
    <property type="entry name" value="Aminopeptidase_N-like_N"/>
</dbReference>
<dbReference type="Gene3D" id="2.60.40.1730">
    <property type="entry name" value="tricorn interacting facor f3 domain"/>
    <property type="match status" value="1"/>
</dbReference>
<dbReference type="SUPFAM" id="SSF63737">
    <property type="entry name" value="Leukotriene A4 hydrolase N-terminal domain"/>
    <property type="match status" value="1"/>
</dbReference>
<organism evidence="12 13">
    <name type="scientific">Porites lobata</name>
    <dbReference type="NCBI Taxonomy" id="104759"/>
    <lineage>
        <taxon>Eukaryota</taxon>
        <taxon>Metazoa</taxon>
        <taxon>Cnidaria</taxon>
        <taxon>Anthozoa</taxon>
        <taxon>Hexacorallia</taxon>
        <taxon>Scleractinia</taxon>
        <taxon>Fungiina</taxon>
        <taxon>Poritidae</taxon>
        <taxon>Porites</taxon>
    </lineage>
</organism>
<dbReference type="Pfam" id="PF17900">
    <property type="entry name" value="Peptidase_M1_N"/>
    <property type="match status" value="1"/>
</dbReference>
<dbReference type="InterPro" id="IPR014782">
    <property type="entry name" value="Peptidase_M1_dom"/>
</dbReference>
<keyword evidence="5" id="KW-0378">Hydrolase</keyword>
<dbReference type="Pfam" id="PF11838">
    <property type="entry name" value="ERAP1_C"/>
    <property type="match status" value="1"/>
</dbReference>
<keyword evidence="6" id="KW-0862">Zinc</keyword>
<dbReference type="PANTHER" id="PTHR11533:SF299">
    <property type="entry name" value="AMINOPEPTIDASE"/>
    <property type="match status" value="1"/>
</dbReference>
<dbReference type="InterPro" id="IPR024571">
    <property type="entry name" value="ERAP1-like_C_dom"/>
</dbReference>
<feature type="domain" description="Peptidase M1 membrane alanine aminopeptidase" evidence="9">
    <location>
        <begin position="353"/>
        <end position="572"/>
    </location>
</feature>
<evidence type="ECO:0000259" key="10">
    <source>
        <dbReference type="Pfam" id="PF11838"/>
    </source>
</evidence>
<comment type="cofactor">
    <cofactor evidence="1">
        <name>Zn(2+)</name>
        <dbReference type="ChEBI" id="CHEBI:29105"/>
    </cofactor>
</comment>
<dbReference type="InterPro" id="IPR034016">
    <property type="entry name" value="M1_APN-typ"/>
</dbReference>
<accession>A0ABN8PT35</accession>
<feature type="transmembrane region" description="Helical" evidence="8">
    <location>
        <begin position="59"/>
        <end position="81"/>
    </location>
</feature>
<evidence type="ECO:0000256" key="7">
    <source>
        <dbReference type="ARBA" id="ARBA00023049"/>
    </source>
</evidence>
<proteinExistence type="inferred from homology"/>
<reference evidence="12 13" key="1">
    <citation type="submission" date="2022-05" db="EMBL/GenBank/DDBJ databases">
        <authorList>
            <consortium name="Genoscope - CEA"/>
            <person name="William W."/>
        </authorList>
    </citation>
    <scope>NUCLEOTIDE SEQUENCE [LARGE SCALE GENOMIC DNA]</scope>
</reference>
<keyword evidence="13" id="KW-1185">Reference proteome</keyword>
<dbReference type="Gene3D" id="1.10.390.10">
    <property type="entry name" value="Neutral Protease Domain 2"/>
    <property type="match status" value="1"/>
</dbReference>
<keyword evidence="3" id="KW-0645">Protease</keyword>
<dbReference type="Proteomes" id="UP001159405">
    <property type="component" value="Unassembled WGS sequence"/>
</dbReference>
<evidence type="ECO:0000256" key="3">
    <source>
        <dbReference type="ARBA" id="ARBA00022670"/>
    </source>
</evidence>
<feature type="domain" description="ERAP1-like C-terminal" evidence="10">
    <location>
        <begin position="653"/>
        <end position="983"/>
    </location>
</feature>
<evidence type="ECO:0000313" key="13">
    <source>
        <dbReference type="Proteomes" id="UP001159405"/>
    </source>
</evidence>
<dbReference type="InterPro" id="IPR042097">
    <property type="entry name" value="Aminopeptidase_N-like_N_sf"/>
</dbReference>
<dbReference type="PRINTS" id="PR00756">
    <property type="entry name" value="ALADIPTASE"/>
</dbReference>
<sequence length="1012" mass="117830">GEVPQSENRRTVLFKFSSIAIDISGKFLKPEWTSCNRMAKEEERNRERLNSRNSKKHKVLFKFAFLFLWILLAAALIGVLAKHDFLPRFSEHARELSKHRTRGEEIKFHFVDSIDNFPNQDERLPNDLKPLSYKLDLRVNLTTLRYGGTVTIEIICKNKTRFVILHSAELDILNVSIEKRGQTPENKIAIERILGFKKNQQLCIELREHLRRGVVYFLSLKFKSKISDTLVGFYKSSYSTENEEKRTVAVTYFEPAHARKVFPCFDEPLFKASFNISIIHDPEPYYALSNMPRVRCVVREDGLVETHFAPSVNMSSYLVAFAVVNFKYKESKTDSGVLVRVHAPPTDYGRLDYALEVAVKLLSHFEKLFGEPFPLPKLDLLAVPDFLMGAMENWGLVLFRRVHLVYDDRFSSTDTKLSLTKVIAHELAHQWFGNLVTMRWWNDLWLNEGFAMFLEDEFGVKPGFNGWNTRERVVATSWLNGLQADSASTSHPISVQVHRPEEIDNIFDTISYQKAAMILRMLKNFLGEVRFMNGIKRYIQVHKYRNANAEELWDAIGEANGNMNVREMMKVWTDQKGFPIVSIRKRGNSFVIEQEDFLDKIRLKRDKEKNPALRKRWFVPLSYITKSHQKPRWVSIHPNEKYHSLKDSSTNSWIMANINVTGFFLVNYDEENWYKLAMQLEEDHQIFSPSDRAVLIHDVFTLSCQGLLDPILALNLSRYLVKELHPVPWAVARRSAKCLWGVFSKPHKLLYKKFFWQLQDHLIDFLGIEDTGNDQERSFRYDVLSEAMRSGQRKDIQQIFTRLFSKLKKQPLGSLKSVGANFRYLAFSFGVNKSSEEDWDYLWSVYQKSPFDADRKYLMNVITSFGSNCKTARNLLFSLDESKVRPQDSLYWIEQVKLGRGKTETVWNFIEKHWKILARRRYGGSYKLGNLVKVVAGSFQNSHQLNMASTFYILLIFVKSTFKSFSTGEVAVRAQKQTLEKIRRNIAGKPALLKTSEMRMVRWLKEYKGTGN</sequence>
<keyword evidence="8" id="KW-0812">Transmembrane</keyword>
<name>A0ABN8PT35_9CNID</name>
<evidence type="ECO:0000256" key="5">
    <source>
        <dbReference type="ARBA" id="ARBA00022801"/>
    </source>
</evidence>
<keyword evidence="7" id="KW-0482">Metalloprotease</keyword>
<evidence type="ECO:0000256" key="8">
    <source>
        <dbReference type="SAM" id="Phobius"/>
    </source>
</evidence>
<evidence type="ECO:0008006" key="14">
    <source>
        <dbReference type="Google" id="ProtNLM"/>
    </source>
</evidence>
<evidence type="ECO:0000256" key="2">
    <source>
        <dbReference type="ARBA" id="ARBA00010136"/>
    </source>
</evidence>
<comment type="caution">
    <text evidence="12">The sequence shown here is derived from an EMBL/GenBank/DDBJ whole genome shotgun (WGS) entry which is preliminary data.</text>
</comment>
<dbReference type="Gene3D" id="1.25.50.20">
    <property type="match status" value="1"/>
</dbReference>
<evidence type="ECO:0000259" key="9">
    <source>
        <dbReference type="Pfam" id="PF01433"/>
    </source>
</evidence>
<keyword evidence="4" id="KW-0479">Metal-binding</keyword>